<dbReference type="Pfam" id="PF10006">
    <property type="entry name" value="DUF2249"/>
    <property type="match status" value="1"/>
</dbReference>
<feature type="domain" description="DUF2249" evidence="1">
    <location>
        <begin position="10"/>
        <end position="74"/>
    </location>
</feature>
<dbReference type="SUPFAM" id="SSF64307">
    <property type="entry name" value="SirA-like"/>
    <property type="match status" value="1"/>
</dbReference>
<dbReference type="InterPro" id="IPR018720">
    <property type="entry name" value="DUF2249"/>
</dbReference>
<evidence type="ECO:0000259" key="1">
    <source>
        <dbReference type="Pfam" id="PF10006"/>
    </source>
</evidence>
<evidence type="ECO:0000313" key="2">
    <source>
        <dbReference type="EMBL" id="NDP47600.1"/>
    </source>
</evidence>
<reference evidence="2 3" key="1">
    <citation type="submission" date="2019-09" db="EMBL/GenBank/DDBJ databases">
        <title>H2 Metabolism Revealed by Metagenomic Analysis in Subglacial Sediment of East Antarctica.</title>
        <authorList>
            <person name="Yang Z."/>
            <person name="Zhang Y."/>
            <person name="Lv Y."/>
            <person name="Yan W."/>
            <person name="Xiao X."/>
            <person name="Sun B."/>
            <person name="Ma H."/>
        </authorList>
    </citation>
    <scope>NUCLEOTIDE SEQUENCE [LARGE SCALE GENOMIC DNA]</scope>
    <source>
        <strain evidence="2">Bin2_2</strain>
    </source>
</reference>
<accession>A0A7C9NT75</accession>
<comment type="caution">
    <text evidence="2">The sequence shown here is derived from an EMBL/GenBank/DDBJ whole genome shotgun (WGS) entry which is preliminary data.</text>
</comment>
<organism evidence="2 3">
    <name type="scientific">Sulfuriferula multivorans</name>
    <dbReference type="NCBI Taxonomy" id="1559896"/>
    <lineage>
        <taxon>Bacteria</taxon>
        <taxon>Pseudomonadati</taxon>
        <taxon>Pseudomonadota</taxon>
        <taxon>Betaproteobacteria</taxon>
        <taxon>Nitrosomonadales</taxon>
        <taxon>Sulfuricellaceae</taxon>
        <taxon>Sulfuriferula</taxon>
    </lineage>
</organism>
<proteinExistence type="predicted"/>
<dbReference type="AlphaFoldDB" id="A0A7C9NT75"/>
<gene>
    <name evidence="2" type="ORF">GZ085_04260</name>
</gene>
<dbReference type="InterPro" id="IPR036868">
    <property type="entry name" value="TusA-like_sf"/>
</dbReference>
<protein>
    <submittedName>
        <fullName evidence="2">DUF2249 domain-containing protein</fullName>
    </submittedName>
</protein>
<dbReference type="Proteomes" id="UP000483432">
    <property type="component" value="Unassembled WGS sequence"/>
</dbReference>
<name>A0A7C9NT75_9PROT</name>
<dbReference type="EMBL" id="JAAFGW010000041">
    <property type="protein sequence ID" value="NDP47600.1"/>
    <property type="molecule type" value="Genomic_DNA"/>
</dbReference>
<sequence length="84" mass="9428">MVSTAPEILVDARDLEPPEPMEKIMQTLTLLRAGQSIRLLLHREPFPLYPLLAERGYHHLTRMKADGSYVILIHPADATPGENA</sequence>
<evidence type="ECO:0000313" key="3">
    <source>
        <dbReference type="Proteomes" id="UP000483432"/>
    </source>
</evidence>